<dbReference type="KEGG" id="tjr:TherJR_1331"/>
<dbReference type="InterPro" id="IPR054685">
    <property type="entry name" value="Rubredox_RCKP"/>
</dbReference>
<dbReference type="SUPFAM" id="SSF57802">
    <property type="entry name" value="Rubredoxin-like"/>
    <property type="match status" value="1"/>
</dbReference>
<dbReference type="Gene3D" id="2.20.28.10">
    <property type="match status" value="1"/>
</dbReference>
<dbReference type="NCBIfam" id="NF045720">
    <property type="entry name" value="rubredox_RCKP"/>
    <property type="match status" value="1"/>
</dbReference>
<evidence type="ECO:0000313" key="1">
    <source>
        <dbReference type="EMBL" id="ADG82190.1"/>
    </source>
</evidence>
<reference evidence="1 2" key="1">
    <citation type="submission" date="2010-05" db="EMBL/GenBank/DDBJ databases">
        <title>Complete sequence of Thermincola sp. JR.</title>
        <authorList>
            <consortium name="US DOE Joint Genome Institute"/>
            <person name="Lucas S."/>
            <person name="Copeland A."/>
            <person name="Lapidus A."/>
            <person name="Cheng J.-F."/>
            <person name="Bruce D."/>
            <person name="Goodwin L."/>
            <person name="Pitluck S."/>
            <person name="Chertkov O."/>
            <person name="Detter J.C."/>
            <person name="Han C."/>
            <person name="Tapia R."/>
            <person name="Land M."/>
            <person name="Hauser L."/>
            <person name="Kyrpides N."/>
            <person name="Mikhailova N."/>
            <person name="Hazen T.C."/>
            <person name="Woyke T."/>
        </authorList>
    </citation>
    <scope>NUCLEOTIDE SEQUENCE [LARGE SCALE GENOMIC DNA]</scope>
    <source>
        <strain evidence="1 2">JR</strain>
    </source>
</reference>
<accession>D5XEW9</accession>
<evidence type="ECO:0000313" key="2">
    <source>
        <dbReference type="Proteomes" id="UP000002377"/>
    </source>
</evidence>
<proteinExistence type="predicted"/>
<sequence length="54" mass="6084">MDYNIDIFSNYNGGDTMAIWKCANCGAIREGRCKPRKCAECGASDSFKKEEEKK</sequence>
<organism evidence="1 2">
    <name type="scientific">Thermincola potens (strain JR)</name>
    <dbReference type="NCBI Taxonomy" id="635013"/>
    <lineage>
        <taxon>Bacteria</taxon>
        <taxon>Bacillati</taxon>
        <taxon>Bacillota</taxon>
        <taxon>Clostridia</taxon>
        <taxon>Eubacteriales</taxon>
        <taxon>Thermincolaceae</taxon>
        <taxon>Thermincola</taxon>
    </lineage>
</organism>
<protein>
    <submittedName>
        <fullName evidence="1">Uncharacterized protein</fullName>
    </submittedName>
</protein>
<dbReference type="EMBL" id="CP002028">
    <property type="protein sequence ID" value="ADG82190.1"/>
    <property type="molecule type" value="Genomic_DNA"/>
</dbReference>
<dbReference type="Proteomes" id="UP000002377">
    <property type="component" value="Chromosome"/>
</dbReference>
<dbReference type="HOGENOM" id="CLU_128747_5_1_9"/>
<gene>
    <name evidence="1" type="ordered locus">TherJR_1331</name>
</gene>
<dbReference type="AlphaFoldDB" id="D5XEW9"/>
<dbReference type="STRING" id="635013.TherJR_1331"/>
<keyword evidence="2" id="KW-1185">Reference proteome</keyword>
<name>D5XEW9_THEPJ</name>
<dbReference type="eggNOG" id="COG2401">
    <property type="taxonomic scope" value="Bacteria"/>
</dbReference>